<evidence type="ECO:0000256" key="3">
    <source>
        <dbReference type="ARBA" id="ARBA00022679"/>
    </source>
</evidence>
<dbReference type="PANTHER" id="PTHR12137:SF54">
    <property type="entry name" value="CARBOHYDRATE SULFOTRANSFERASE"/>
    <property type="match status" value="1"/>
</dbReference>
<sequence>MSGFCLEGHGEEVCRPEPEAERARELGQAEDQVAECEKSLADHAALCAATDRALRDLLAADKYLADIPFDISHEEVQDQIAVLKGQSITVHVKREALPTLRVIVPQSTATVLDLNRAIRRTFDLHQKRRRRKRELKSSSSRSLQPDYELGVNISWRYIWRTYLLVLDNCGEPAEPLLDDQQLLSSYGVGNKSVLRLWLSVWSLWCAVDPSLVMVTVTADSLPDGNNNNVKLSEHGLQLTQTLNMQRQEFLQQACKLMGYENASLEDLNEQQMDHLLVDPSHKFLYCYVPKVACTNWKRVLMIMTGAWKNGTDPLEIPASLAHSVGIFQKLSSLQPDERRTVISDYTRLIITRHPFERLLSAYRNKLEGNSSSARYFQTRIGKTIVKSFRENPSNESLELGHDVSFEEFIKYLLTPNLSMGYQANQSFNEHWEPAANLCHPCIIKYNVVGKYETLLDDSALALYLANATNVSFPTGHKPSGTSSQLRKYFEPIPVGAIRKLYEIYEDDFRLFDYGLENVLGFEFG</sequence>
<comment type="subcellular location">
    <subcellularLocation>
        <location evidence="1 9">Golgi apparatus membrane</location>
        <topology evidence="1 9">Single-pass type II membrane protein</topology>
    </subcellularLocation>
</comment>
<evidence type="ECO:0000259" key="10">
    <source>
        <dbReference type="Pfam" id="PF18036"/>
    </source>
</evidence>
<feature type="domain" description="SNRNP25 ubiquitin-like" evidence="10">
    <location>
        <begin position="88"/>
        <end position="135"/>
    </location>
</feature>
<dbReference type="Gene3D" id="3.10.20.90">
    <property type="entry name" value="Phosphatidylinositol 3-kinase Catalytic Subunit, Chain A, domain 1"/>
    <property type="match status" value="1"/>
</dbReference>
<evidence type="ECO:0000256" key="6">
    <source>
        <dbReference type="ARBA" id="ARBA00023034"/>
    </source>
</evidence>
<dbReference type="InterPro" id="IPR029071">
    <property type="entry name" value="Ubiquitin-like_domsf"/>
</dbReference>
<dbReference type="AlphaFoldDB" id="A0A7R8UER1"/>
<dbReference type="InterPro" id="IPR005331">
    <property type="entry name" value="Sulfotransferase"/>
</dbReference>
<dbReference type="CDD" id="cd17058">
    <property type="entry name" value="Ubl_SNRNP25"/>
    <property type="match status" value="1"/>
</dbReference>
<evidence type="ECO:0000256" key="9">
    <source>
        <dbReference type="RuleBase" id="RU364020"/>
    </source>
</evidence>
<comment type="similarity">
    <text evidence="2 9">Belongs to the sulfotransferase 2 family.</text>
</comment>
<evidence type="ECO:0000256" key="8">
    <source>
        <dbReference type="ARBA" id="ARBA00023180"/>
    </source>
</evidence>
<dbReference type="Proteomes" id="UP000594454">
    <property type="component" value="Chromosome 1"/>
</dbReference>
<organism evidence="11 12">
    <name type="scientific">Hermetia illucens</name>
    <name type="common">Black soldier fly</name>
    <dbReference type="NCBI Taxonomy" id="343691"/>
    <lineage>
        <taxon>Eukaryota</taxon>
        <taxon>Metazoa</taxon>
        <taxon>Ecdysozoa</taxon>
        <taxon>Arthropoda</taxon>
        <taxon>Hexapoda</taxon>
        <taxon>Insecta</taxon>
        <taxon>Pterygota</taxon>
        <taxon>Neoptera</taxon>
        <taxon>Endopterygota</taxon>
        <taxon>Diptera</taxon>
        <taxon>Brachycera</taxon>
        <taxon>Stratiomyomorpha</taxon>
        <taxon>Stratiomyidae</taxon>
        <taxon>Hermetiinae</taxon>
        <taxon>Hermetia</taxon>
    </lineage>
</organism>
<protein>
    <recommendedName>
        <fullName evidence="9">Carbohydrate sulfotransferase</fullName>
        <ecNumber evidence="9">2.8.2.-</ecNumber>
    </recommendedName>
</protein>
<evidence type="ECO:0000313" key="11">
    <source>
        <dbReference type="EMBL" id="CAD7079436.1"/>
    </source>
</evidence>
<dbReference type="SUPFAM" id="SSF54236">
    <property type="entry name" value="Ubiquitin-like"/>
    <property type="match status" value="1"/>
</dbReference>
<keyword evidence="9" id="KW-0119">Carbohydrate metabolism</keyword>
<proteinExistence type="inferred from homology"/>
<dbReference type="InParanoid" id="A0A7R8UER1"/>
<evidence type="ECO:0000256" key="2">
    <source>
        <dbReference type="ARBA" id="ARBA00006339"/>
    </source>
</evidence>
<evidence type="ECO:0000313" key="12">
    <source>
        <dbReference type="Proteomes" id="UP000594454"/>
    </source>
</evidence>
<accession>A0A7R8UER1</accession>
<evidence type="ECO:0000256" key="4">
    <source>
        <dbReference type="ARBA" id="ARBA00022692"/>
    </source>
</evidence>
<dbReference type="InterPro" id="IPR018011">
    <property type="entry name" value="Carb_sulfotrans_8-10"/>
</dbReference>
<keyword evidence="3 9" id="KW-0808">Transferase</keyword>
<keyword evidence="9" id="KW-0735">Signal-anchor</keyword>
<dbReference type="Pfam" id="PF03567">
    <property type="entry name" value="Sulfotransfer_2"/>
    <property type="match status" value="1"/>
</dbReference>
<evidence type="ECO:0000256" key="1">
    <source>
        <dbReference type="ARBA" id="ARBA00004323"/>
    </source>
</evidence>
<dbReference type="Pfam" id="PF18036">
    <property type="entry name" value="Ubiquitin_4"/>
    <property type="match status" value="2"/>
</dbReference>
<keyword evidence="7" id="KW-0472">Membrane</keyword>
<dbReference type="FunCoup" id="A0A7R8UER1">
    <property type="interactions" value="57"/>
</dbReference>
<evidence type="ECO:0000256" key="5">
    <source>
        <dbReference type="ARBA" id="ARBA00022989"/>
    </source>
</evidence>
<dbReference type="EC" id="2.8.2.-" evidence="9"/>
<keyword evidence="5" id="KW-1133">Transmembrane helix</keyword>
<dbReference type="InterPro" id="IPR040610">
    <property type="entry name" value="SNRNP25_ubiquitin"/>
</dbReference>
<dbReference type="GO" id="GO:0016051">
    <property type="term" value="P:carbohydrate biosynthetic process"/>
    <property type="evidence" value="ECO:0007669"/>
    <property type="project" value="InterPro"/>
</dbReference>
<dbReference type="GO" id="GO:0008146">
    <property type="term" value="F:sulfotransferase activity"/>
    <property type="evidence" value="ECO:0007669"/>
    <property type="project" value="InterPro"/>
</dbReference>
<keyword evidence="12" id="KW-1185">Reference proteome</keyword>
<feature type="domain" description="SNRNP25 ubiquitin-like" evidence="10">
    <location>
        <begin position="151"/>
        <end position="195"/>
    </location>
</feature>
<keyword evidence="4" id="KW-0812">Transmembrane</keyword>
<dbReference type="GO" id="GO:0000139">
    <property type="term" value="C:Golgi membrane"/>
    <property type="evidence" value="ECO:0007669"/>
    <property type="project" value="UniProtKB-SubCell"/>
</dbReference>
<dbReference type="OrthoDB" id="2019940at2759"/>
<keyword evidence="8 9" id="KW-0325">Glycoprotein</keyword>
<dbReference type="PANTHER" id="PTHR12137">
    <property type="entry name" value="CARBOHYDRATE SULFOTRANSFERASE"/>
    <property type="match status" value="1"/>
</dbReference>
<gene>
    <name evidence="11" type="ORF">HERILL_LOCUS2654</name>
</gene>
<reference evidence="11 12" key="1">
    <citation type="submission" date="2020-11" db="EMBL/GenBank/DDBJ databases">
        <authorList>
            <person name="Wallbank WR R."/>
            <person name="Pardo Diaz C."/>
            <person name="Kozak K."/>
            <person name="Martin S."/>
            <person name="Jiggins C."/>
            <person name="Moest M."/>
            <person name="Warren A I."/>
            <person name="Generalovic N T."/>
            <person name="Byers J.R.P. K."/>
            <person name="Montejo-Kovacevich G."/>
            <person name="Yen C E."/>
        </authorList>
    </citation>
    <scope>NUCLEOTIDE SEQUENCE [LARGE SCALE GENOMIC DNA]</scope>
</reference>
<dbReference type="EMBL" id="LR899009">
    <property type="protein sequence ID" value="CAD7079436.1"/>
    <property type="molecule type" value="Genomic_DNA"/>
</dbReference>
<keyword evidence="6 9" id="KW-0333">Golgi apparatus</keyword>
<name>A0A7R8UER1_HERIL</name>
<evidence type="ECO:0000256" key="7">
    <source>
        <dbReference type="ARBA" id="ARBA00023136"/>
    </source>
</evidence>